<feature type="region of interest" description="Disordered" evidence="4">
    <location>
        <begin position="227"/>
        <end position="348"/>
    </location>
</feature>
<dbReference type="GO" id="GO:0003677">
    <property type="term" value="F:DNA binding"/>
    <property type="evidence" value="ECO:0007669"/>
    <property type="project" value="UniProtKB-UniRule"/>
</dbReference>
<dbReference type="EMBL" id="JAGSXJ010000011">
    <property type="protein sequence ID" value="KAH6687321.1"/>
    <property type="molecule type" value="Genomic_DNA"/>
</dbReference>
<evidence type="ECO:0000256" key="4">
    <source>
        <dbReference type="SAM" id="MobiDB-lite"/>
    </source>
</evidence>
<dbReference type="PROSITE" id="PS50118">
    <property type="entry name" value="HMG_BOX_2"/>
    <property type="match status" value="1"/>
</dbReference>
<evidence type="ECO:0000256" key="2">
    <source>
        <dbReference type="ARBA" id="ARBA00023242"/>
    </source>
</evidence>
<dbReference type="OrthoDB" id="10070927at2759"/>
<evidence type="ECO:0000259" key="5">
    <source>
        <dbReference type="PROSITE" id="PS50118"/>
    </source>
</evidence>
<dbReference type="InterPro" id="IPR056513">
    <property type="entry name" value="INO80F"/>
</dbReference>
<evidence type="ECO:0000313" key="7">
    <source>
        <dbReference type="Proteomes" id="UP000770015"/>
    </source>
</evidence>
<evidence type="ECO:0000313" key="6">
    <source>
        <dbReference type="EMBL" id="KAH6687321.1"/>
    </source>
</evidence>
<feature type="compositionally biased region" description="Basic and acidic residues" evidence="4">
    <location>
        <begin position="271"/>
        <end position="297"/>
    </location>
</feature>
<dbReference type="Proteomes" id="UP000770015">
    <property type="component" value="Unassembled WGS sequence"/>
</dbReference>
<feature type="compositionally biased region" description="Basic and acidic residues" evidence="4">
    <location>
        <begin position="305"/>
        <end position="317"/>
    </location>
</feature>
<dbReference type="SUPFAM" id="SSF47095">
    <property type="entry name" value="HMG-box"/>
    <property type="match status" value="1"/>
</dbReference>
<feature type="compositionally biased region" description="Basic and acidic residues" evidence="4">
    <location>
        <begin position="338"/>
        <end position="348"/>
    </location>
</feature>
<proteinExistence type="predicted"/>
<feature type="DNA-binding region" description="HMG box" evidence="3">
    <location>
        <begin position="148"/>
        <end position="227"/>
    </location>
</feature>
<feature type="region of interest" description="Disordered" evidence="4">
    <location>
        <begin position="126"/>
        <end position="213"/>
    </location>
</feature>
<feature type="compositionally biased region" description="Basic and acidic residues" evidence="4">
    <location>
        <begin position="199"/>
        <end position="213"/>
    </location>
</feature>
<dbReference type="InterPro" id="IPR036910">
    <property type="entry name" value="HMG_box_dom_sf"/>
</dbReference>
<keyword evidence="3" id="KW-0238">DNA-binding</keyword>
<feature type="region of interest" description="Disordered" evidence="4">
    <location>
        <begin position="63"/>
        <end position="109"/>
    </location>
</feature>
<dbReference type="InterPro" id="IPR009071">
    <property type="entry name" value="HMG_box_dom"/>
</dbReference>
<dbReference type="GO" id="GO:0005634">
    <property type="term" value="C:nucleus"/>
    <property type="evidence" value="ECO:0007669"/>
    <property type="project" value="UniProtKB-SubCell"/>
</dbReference>
<evidence type="ECO:0000256" key="3">
    <source>
        <dbReference type="PROSITE-ProRule" id="PRU00267"/>
    </source>
</evidence>
<feature type="compositionally biased region" description="Polar residues" evidence="4">
    <location>
        <begin position="126"/>
        <end position="135"/>
    </location>
</feature>
<reference evidence="6" key="1">
    <citation type="journal article" date="2021" name="Nat. Commun.">
        <title>Genetic determinants of endophytism in the Arabidopsis root mycobiome.</title>
        <authorList>
            <person name="Mesny F."/>
            <person name="Miyauchi S."/>
            <person name="Thiergart T."/>
            <person name="Pickel B."/>
            <person name="Atanasova L."/>
            <person name="Karlsson M."/>
            <person name="Huettel B."/>
            <person name="Barry K.W."/>
            <person name="Haridas S."/>
            <person name="Chen C."/>
            <person name="Bauer D."/>
            <person name="Andreopoulos W."/>
            <person name="Pangilinan J."/>
            <person name="LaButti K."/>
            <person name="Riley R."/>
            <person name="Lipzen A."/>
            <person name="Clum A."/>
            <person name="Drula E."/>
            <person name="Henrissat B."/>
            <person name="Kohler A."/>
            <person name="Grigoriev I.V."/>
            <person name="Martin F.M."/>
            <person name="Hacquard S."/>
        </authorList>
    </citation>
    <scope>NUCLEOTIDE SEQUENCE</scope>
    <source>
        <strain evidence="6">MPI-SDFR-AT-0117</strain>
    </source>
</reference>
<dbReference type="Gene3D" id="1.10.30.10">
    <property type="entry name" value="High mobility group box domain"/>
    <property type="match status" value="1"/>
</dbReference>
<comment type="caution">
    <text evidence="6">The sequence shown here is derived from an EMBL/GenBank/DDBJ whole genome shotgun (WGS) entry which is preliminary data.</text>
</comment>
<dbReference type="Pfam" id="PF24245">
    <property type="entry name" value="INO80F"/>
    <property type="match status" value="1"/>
</dbReference>
<accession>A0A9P9A8L0</accession>
<dbReference type="AlphaFoldDB" id="A0A9P9A8L0"/>
<comment type="subcellular location">
    <subcellularLocation>
        <location evidence="1">Nucleus</location>
    </subcellularLocation>
</comment>
<feature type="compositionally biased region" description="Basic and acidic residues" evidence="4">
    <location>
        <begin position="150"/>
        <end position="172"/>
    </location>
</feature>
<dbReference type="SMART" id="SM00398">
    <property type="entry name" value="HMG"/>
    <property type="match status" value="1"/>
</dbReference>
<evidence type="ECO:0000256" key="1">
    <source>
        <dbReference type="ARBA" id="ARBA00004123"/>
    </source>
</evidence>
<feature type="compositionally biased region" description="Basic and acidic residues" evidence="4">
    <location>
        <begin position="237"/>
        <end position="262"/>
    </location>
</feature>
<sequence length="348" mass="38557">MAPQSSIPPALPPSVEEAYRRKCVQLKQRTNEVEEENDATRIRLARIRRQIEKMRVERAFLLEQLTRRTSANVEDSEGSPSPPPTPKDKPLRTKRGHRKPSMMADLEASLKSNSSFVNASLNTLSPSSEAFSHSQGGPHGTNGVSKPPKKPADAFELYREEARPALLKKRDEQDADAEAEAEGEDEANVEEELSQGWKDLPDAEREVFQSKHDDLVAEYEKDLAAYDAAKQTQAASPEKDAENTEAPSKDDGKDDKETKETTDATDDKDDKDDKKESEEKAKDEGKSEPESKDKDPAKEDEEMKDSDKVEEKVEKAEAAAAAQDEDVEMGDTDAPAAAEEKKSSEEAD</sequence>
<feature type="compositionally biased region" description="Acidic residues" evidence="4">
    <location>
        <begin position="173"/>
        <end position="193"/>
    </location>
</feature>
<organism evidence="6 7">
    <name type="scientific">Plectosphaerella plurivora</name>
    <dbReference type="NCBI Taxonomy" id="936078"/>
    <lineage>
        <taxon>Eukaryota</taxon>
        <taxon>Fungi</taxon>
        <taxon>Dikarya</taxon>
        <taxon>Ascomycota</taxon>
        <taxon>Pezizomycotina</taxon>
        <taxon>Sordariomycetes</taxon>
        <taxon>Hypocreomycetidae</taxon>
        <taxon>Glomerellales</taxon>
        <taxon>Plectosphaerellaceae</taxon>
        <taxon>Plectosphaerella</taxon>
    </lineage>
</organism>
<keyword evidence="2 3" id="KW-0539">Nucleus</keyword>
<name>A0A9P9A8L0_9PEZI</name>
<protein>
    <recommendedName>
        <fullName evidence="5">HMG box domain-containing protein</fullName>
    </recommendedName>
</protein>
<keyword evidence="7" id="KW-1185">Reference proteome</keyword>
<feature type="domain" description="HMG box" evidence="5">
    <location>
        <begin position="148"/>
        <end position="227"/>
    </location>
</feature>
<gene>
    <name evidence="6" type="ORF">F5X68DRAFT_207202</name>
</gene>